<reference evidence="1 2" key="1">
    <citation type="submission" date="2017-11" db="EMBL/GenBank/DDBJ databases">
        <title>De-novo sequencing of pomegranate (Punica granatum L.) genome.</title>
        <authorList>
            <person name="Akparov Z."/>
            <person name="Amiraslanov A."/>
            <person name="Hajiyeva S."/>
            <person name="Abbasov M."/>
            <person name="Kaur K."/>
            <person name="Hamwieh A."/>
            <person name="Solovyev V."/>
            <person name="Salamov A."/>
            <person name="Braich B."/>
            <person name="Kosarev P."/>
            <person name="Mahmoud A."/>
            <person name="Hajiyev E."/>
            <person name="Babayeva S."/>
            <person name="Izzatullayeva V."/>
            <person name="Mammadov A."/>
            <person name="Mammadov A."/>
            <person name="Sharifova S."/>
            <person name="Ojaghi J."/>
            <person name="Eynullazada K."/>
            <person name="Bayramov B."/>
            <person name="Abdulazimova A."/>
            <person name="Shahmuradov I."/>
        </authorList>
    </citation>
    <scope>NUCLEOTIDE SEQUENCE [LARGE SCALE GENOMIC DNA]</scope>
    <source>
        <strain evidence="2">cv. AG2017</strain>
        <tissue evidence="1">Leaf</tissue>
    </source>
</reference>
<gene>
    <name evidence="1" type="ORF">CRG98_007850</name>
</gene>
<protein>
    <submittedName>
        <fullName evidence="1">Uncharacterized protein</fullName>
    </submittedName>
</protein>
<sequence>MSSDAHRAGPVRLVRAFSGGSPCRWRVWGLQWKHRASGPIQKDIAAPPCKDTNSNAETAELYGCALSLRAFEWRDGREGCYALVRREKEIVKKELESAQGGIFVTVGNWRSELWRDTYECLCICFHWADKDWKLQRRVVRFKVLMPCYDHLTPVAGVTVEEEVVSCLAHWSVRGKMLSSIAESGLKLIEPIFFKLRDAILKIRSRRSRKKELL</sequence>
<keyword evidence="2" id="KW-1185">Reference proteome</keyword>
<dbReference type="AlphaFoldDB" id="A0A2I0KTB4"/>
<name>A0A2I0KTB4_PUNGR</name>
<dbReference type="STRING" id="22663.A0A2I0KTB4"/>
<accession>A0A2I0KTB4</accession>
<proteinExistence type="predicted"/>
<comment type="caution">
    <text evidence="1">The sequence shown here is derived from an EMBL/GenBank/DDBJ whole genome shotgun (WGS) entry which is preliminary data.</text>
</comment>
<organism evidence="1 2">
    <name type="scientific">Punica granatum</name>
    <name type="common">Pomegranate</name>
    <dbReference type="NCBI Taxonomy" id="22663"/>
    <lineage>
        <taxon>Eukaryota</taxon>
        <taxon>Viridiplantae</taxon>
        <taxon>Streptophyta</taxon>
        <taxon>Embryophyta</taxon>
        <taxon>Tracheophyta</taxon>
        <taxon>Spermatophyta</taxon>
        <taxon>Magnoliopsida</taxon>
        <taxon>eudicotyledons</taxon>
        <taxon>Gunneridae</taxon>
        <taxon>Pentapetalae</taxon>
        <taxon>rosids</taxon>
        <taxon>malvids</taxon>
        <taxon>Myrtales</taxon>
        <taxon>Lythraceae</taxon>
        <taxon>Punica</taxon>
    </lineage>
</organism>
<dbReference type="EMBL" id="PGOL01000361">
    <property type="protein sequence ID" value="PKI71717.1"/>
    <property type="molecule type" value="Genomic_DNA"/>
</dbReference>
<evidence type="ECO:0000313" key="2">
    <source>
        <dbReference type="Proteomes" id="UP000233551"/>
    </source>
</evidence>
<evidence type="ECO:0000313" key="1">
    <source>
        <dbReference type="EMBL" id="PKI71717.1"/>
    </source>
</evidence>
<dbReference type="Proteomes" id="UP000233551">
    <property type="component" value="Unassembled WGS sequence"/>
</dbReference>